<dbReference type="EMBL" id="PHUF01000004">
    <property type="protein sequence ID" value="PKB14791.1"/>
    <property type="molecule type" value="Genomic_DNA"/>
</dbReference>
<dbReference type="InterPro" id="IPR012675">
    <property type="entry name" value="Beta-grasp_dom_sf"/>
</dbReference>
<reference evidence="8 9" key="1">
    <citation type="submission" date="2017-11" db="EMBL/GenBank/DDBJ databases">
        <title>Genomic Encyclopedia of Type Strains, Phase III (KMG-III): the genomes of soil and plant-associated and newly described type strains.</title>
        <authorList>
            <person name="Whitman W."/>
        </authorList>
    </citation>
    <scope>NUCLEOTIDE SEQUENCE [LARGE SCALE GENOMIC DNA]</scope>
    <source>
        <strain evidence="8 9">CGMCC 1.12274</strain>
    </source>
</reference>
<keyword evidence="2" id="KW-0001">2Fe-2S</keyword>
<comment type="similarity">
    <text evidence="1">Belongs to the adrenodoxin/putidaredoxin family.</text>
</comment>
<name>A0A2N0H773_9SPHN</name>
<dbReference type="PANTHER" id="PTHR23426:SF65">
    <property type="entry name" value="FERREDOXIN-2, MITOCHONDRIAL"/>
    <property type="match status" value="1"/>
</dbReference>
<evidence type="ECO:0000256" key="5">
    <source>
        <dbReference type="ARBA" id="ARBA00023014"/>
    </source>
</evidence>
<dbReference type="GO" id="GO:0009055">
    <property type="term" value="F:electron transfer activity"/>
    <property type="evidence" value="ECO:0007669"/>
    <property type="project" value="TreeGrafter"/>
</dbReference>
<gene>
    <name evidence="8" type="ORF">B0I00_2392</name>
</gene>
<evidence type="ECO:0000256" key="6">
    <source>
        <dbReference type="ARBA" id="ARBA00034078"/>
    </source>
</evidence>
<keyword evidence="4" id="KW-0408">Iron</keyword>
<organism evidence="8 9">
    <name type="scientific">Novosphingobium kunmingense</name>
    <dbReference type="NCBI Taxonomy" id="1211806"/>
    <lineage>
        <taxon>Bacteria</taxon>
        <taxon>Pseudomonadati</taxon>
        <taxon>Pseudomonadota</taxon>
        <taxon>Alphaproteobacteria</taxon>
        <taxon>Sphingomonadales</taxon>
        <taxon>Sphingomonadaceae</taxon>
        <taxon>Novosphingobium</taxon>
    </lineage>
</organism>
<dbReference type="CDD" id="cd00207">
    <property type="entry name" value="fer2"/>
    <property type="match status" value="1"/>
</dbReference>
<protein>
    <submittedName>
        <fullName evidence="8">2Fe-2S ferredoxin</fullName>
    </submittedName>
</protein>
<dbReference type="OrthoDB" id="9799640at2"/>
<dbReference type="GO" id="GO:0051537">
    <property type="term" value="F:2 iron, 2 sulfur cluster binding"/>
    <property type="evidence" value="ECO:0007669"/>
    <property type="project" value="UniProtKB-KW"/>
</dbReference>
<dbReference type="RefSeq" id="WP_100867582.1">
    <property type="nucleotide sequence ID" value="NZ_PHUF01000004.1"/>
</dbReference>
<comment type="caution">
    <text evidence="8">The sequence shown here is derived from an EMBL/GenBank/DDBJ whole genome shotgun (WGS) entry which is preliminary data.</text>
</comment>
<sequence length="106" mass="11408">MVRVRYRTADGIEGAFDASPGLSLMASAKAAGIDGIEAECGGSMVCATCQVYVAEAWLSTLEPPSEMEAEMVEYTRHPRPNSRLSCQIVMSEALDGIEIELPPSQR</sequence>
<evidence type="ECO:0000256" key="1">
    <source>
        <dbReference type="ARBA" id="ARBA00010914"/>
    </source>
</evidence>
<evidence type="ECO:0000256" key="3">
    <source>
        <dbReference type="ARBA" id="ARBA00022723"/>
    </source>
</evidence>
<dbReference type="GO" id="GO:0046872">
    <property type="term" value="F:metal ion binding"/>
    <property type="evidence" value="ECO:0007669"/>
    <property type="project" value="UniProtKB-KW"/>
</dbReference>
<dbReference type="InterPro" id="IPR001055">
    <property type="entry name" value="Adrenodoxin-like"/>
</dbReference>
<dbReference type="SUPFAM" id="SSF54292">
    <property type="entry name" value="2Fe-2S ferredoxin-like"/>
    <property type="match status" value="1"/>
</dbReference>
<keyword evidence="5" id="KW-0411">Iron-sulfur</keyword>
<comment type="cofactor">
    <cofactor evidence="6">
        <name>[2Fe-2S] cluster</name>
        <dbReference type="ChEBI" id="CHEBI:190135"/>
    </cofactor>
</comment>
<dbReference type="PROSITE" id="PS51085">
    <property type="entry name" value="2FE2S_FER_2"/>
    <property type="match status" value="1"/>
</dbReference>
<evidence type="ECO:0000259" key="7">
    <source>
        <dbReference type="PROSITE" id="PS51085"/>
    </source>
</evidence>
<evidence type="ECO:0000313" key="8">
    <source>
        <dbReference type="EMBL" id="PKB14791.1"/>
    </source>
</evidence>
<dbReference type="PANTHER" id="PTHR23426">
    <property type="entry name" value="FERREDOXIN/ADRENODOXIN"/>
    <property type="match status" value="1"/>
</dbReference>
<dbReference type="InterPro" id="IPR036010">
    <property type="entry name" value="2Fe-2S_ferredoxin-like_sf"/>
</dbReference>
<evidence type="ECO:0000256" key="4">
    <source>
        <dbReference type="ARBA" id="ARBA00023004"/>
    </source>
</evidence>
<dbReference type="Pfam" id="PF00111">
    <property type="entry name" value="Fer2"/>
    <property type="match status" value="1"/>
</dbReference>
<proteinExistence type="inferred from homology"/>
<dbReference type="PRINTS" id="PR00355">
    <property type="entry name" value="ADRENODOXIN"/>
</dbReference>
<dbReference type="Gene3D" id="3.10.20.30">
    <property type="match status" value="1"/>
</dbReference>
<keyword evidence="3" id="KW-0479">Metal-binding</keyword>
<dbReference type="Proteomes" id="UP000232587">
    <property type="component" value="Unassembled WGS sequence"/>
</dbReference>
<evidence type="ECO:0000313" key="9">
    <source>
        <dbReference type="Proteomes" id="UP000232587"/>
    </source>
</evidence>
<feature type="domain" description="2Fe-2S ferredoxin-type" evidence="7">
    <location>
        <begin position="2"/>
        <end position="105"/>
    </location>
</feature>
<dbReference type="InterPro" id="IPR001041">
    <property type="entry name" value="2Fe-2S_ferredoxin-type"/>
</dbReference>
<dbReference type="GO" id="GO:0140647">
    <property type="term" value="P:P450-containing electron transport chain"/>
    <property type="evidence" value="ECO:0007669"/>
    <property type="project" value="InterPro"/>
</dbReference>
<accession>A0A2N0H773</accession>
<evidence type="ECO:0000256" key="2">
    <source>
        <dbReference type="ARBA" id="ARBA00022714"/>
    </source>
</evidence>
<keyword evidence="9" id="KW-1185">Reference proteome</keyword>
<dbReference type="AlphaFoldDB" id="A0A2N0H773"/>